<protein>
    <submittedName>
        <fullName evidence="1">Uncharacterized protein</fullName>
    </submittedName>
</protein>
<proteinExistence type="predicted"/>
<dbReference type="KEGG" id="tbr:Tb09.211.2170"/>
<dbReference type="Proteomes" id="UP000008524">
    <property type="component" value="Chromosome 9"/>
</dbReference>
<dbReference type="EMBL" id="CM000207">
    <property type="protein sequence ID" value="EAN77030.1"/>
    <property type="molecule type" value="Genomic_DNA"/>
</dbReference>
<gene>
    <name evidence="1" type="ORF">Tb09.211.2170</name>
</gene>
<dbReference type="GeneID" id="3660817"/>
<dbReference type="RefSeq" id="XP_827360.1">
    <property type="nucleotide sequence ID" value="XM_822267.1"/>
</dbReference>
<organism evidence="1 2">
    <name type="scientific">Trypanosoma brucei brucei (strain 927/4 GUTat10.1)</name>
    <dbReference type="NCBI Taxonomy" id="185431"/>
    <lineage>
        <taxon>Eukaryota</taxon>
        <taxon>Discoba</taxon>
        <taxon>Euglenozoa</taxon>
        <taxon>Kinetoplastea</taxon>
        <taxon>Metakinetoplastina</taxon>
        <taxon>Trypanosomatida</taxon>
        <taxon>Trypanosomatidae</taxon>
        <taxon>Trypanosoma</taxon>
    </lineage>
</organism>
<name>Q38DU0_TRYB2</name>
<accession>Q38DU0</accession>
<reference evidence="1 2" key="2">
    <citation type="journal article" date="2005" name="Science">
        <title>The genome of the African trypanosome Trypanosoma brucei.</title>
        <authorList>
            <person name="Berriman M."/>
            <person name="Ghedin E."/>
            <person name="Hertz-Fowler C."/>
            <person name="Blandin G."/>
            <person name="Renauld H."/>
            <person name="Bartholomeu D.C."/>
            <person name="Lennard N.J."/>
            <person name="Caler E."/>
            <person name="Hamlin N.E."/>
            <person name="Haas B."/>
            <person name="Bohme U."/>
            <person name="Hannick L."/>
            <person name="Aslett M.A."/>
            <person name="Shallom J."/>
            <person name="Marcello L."/>
            <person name="Hou L."/>
            <person name="Wickstead B."/>
            <person name="Alsmark U.C."/>
            <person name="Arrowsmith C."/>
            <person name="Atkin R.J."/>
            <person name="Barron A.J."/>
            <person name="Bringaud F."/>
            <person name="Brooks K."/>
            <person name="Carrington M."/>
            <person name="Cherevach I."/>
            <person name="Chillingworth T.J."/>
            <person name="Churcher C."/>
            <person name="Clark L.N."/>
            <person name="Corton C.H."/>
            <person name="Cronin A."/>
            <person name="Davies R.M."/>
            <person name="Doggett J."/>
            <person name="Djikeng A."/>
            <person name="Feldblyum T."/>
            <person name="Field M.C."/>
            <person name="Fraser A."/>
            <person name="Goodhead I."/>
            <person name="Hance Z."/>
            <person name="Harper D."/>
            <person name="Harris B.R."/>
            <person name="Hauser H."/>
            <person name="Hostetler J."/>
            <person name="Ivens A."/>
            <person name="Jagels K."/>
            <person name="Johnson D."/>
            <person name="Johnson J."/>
            <person name="Jones K."/>
            <person name="Kerhornou A.X."/>
            <person name="Koo H."/>
            <person name="Larke N."/>
            <person name="Landfear S."/>
            <person name="Larkin C."/>
            <person name="Leech V."/>
            <person name="Line A."/>
            <person name="Lord A."/>
            <person name="Macleod A."/>
            <person name="Mooney P.J."/>
            <person name="Moule S."/>
            <person name="Martin D.M."/>
            <person name="Morgan G.W."/>
            <person name="Mungall K."/>
            <person name="Norbertczak H."/>
            <person name="Ormond D."/>
            <person name="Pai G."/>
            <person name="Peacock C.S."/>
            <person name="Peterson J."/>
            <person name="Quail M.A."/>
            <person name="Rabbinowitsch E."/>
            <person name="Rajandream M.A."/>
            <person name="Reitter C."/>
            <person name="Salzberg S.L."/>
            <person name="Sanders M."/>
            <person name="Schobel S."/>
            <person name="Sharp S."/>
            <person name="Simmonds M."/>
            <person name="Simpson A.J."/>
            <person name="Tallon L."/>
            <person name="Turner C.M."/>
            <person name="Tait A."/>
            <person name="Tivey A.R."/>
            <person name="Van Aken S."/>
            <person name="Walker D."/>
            <person name="Wanless D."/>
            <person name="Wang S."/>
            <person name="White B."/>
            <person name="White O."/>
            <person name="Whitehead S."/>
            <person name="Woodward J."/>
            <person name="Wortman J."/>
            <person name="Adams M.D."/>
            <person name="Embley T.M."/>
            <person name="Gull K."/>
            <person name="Ullu E."/>
            <person name="Barry J.D."/>
            <person name="Fairlamb A.H."/>
            <person name="Opperdoes F."/>
            <person name="Barrell B.G."/>
            <person name="Donelson J.E."/>
            <person name="Hall N."/>
            <person name="Fraser C.M."/>
            <person name="Melville S.E."/>
            <person name="El-Sayed N.M."/>
        </authorList>
    </citation>
    <scope>NUCLEOTIDE SEQUENCE [LARGE SCALE GENOMIC DNA]</scope>
    <source>
        <strain evidence="1 2">927/4 GUTat10.1</strain>
    </source>
</reference>
<dbReference type="AlphaFoldDB" id="Q38DU0"/>
<dbReference type="InParanoid" id="Q38DU0"/>
<keyword evidence="2" id="KW-1185">Reference proteome</keyword>
<dbReference type="PaxDb" id="5691-EAN77030"/>
<evidence type="ECO:0000313" key="1">
    <source>
        <dbReference type="EMBL" id="EAN77030.1"/>
    </source>
</evidence>
<evidence type="ECO:0000313" key="2">
    <source>
        <dbReference type="Proteomes" id="UP000008524"/>
    </source>
</evidence>
<reference evidence="1 2" key="1">
    <citation type="journal article" date="2005" name="Science">
        <title>Comparative genomics of trypanosomatid parasitic protozoa.</title>
        <authorList>
            <person name="El-Sayed N.M."/>
            <person name="Myler P.J."/>
            <person name="Blandin G."/>
            <person name="Berriman M."/>
            <person name="Crabtree J."/>
            <person name="Aggarwal G."/>
            <person name="Caler E."/>
            <person name="Renauld H."/>
            <person name="Worthey E.A."/>
            <person name="Hertz-Fowler C."/>
            <person name="Ghedin E."/>
            <person name="Peacock C."/>
            <person name="Bartholomeu D.C."/>
            <person name="Haas B.J."/>
            <person name="Tran A.N."/>
            <person name="Wortman J.R."/>
            <person name="Alsmark U.C."/>
            <person name="Angiuoli S."/>
            <person name="Anupama A."/>
            <person name="Badger J."/>
            <person name="Bringaud F."/>
            <person name="Cadag E."/>
            <person name="Carlton J.M."/>
            <person name="Cerqueira G.C."/>
            <person name="Creasy T."/>
            <person name="Delcher A.L."/>
            <person name="Djikeng A."/>
            <person name="Embley T.M."/>
            <person name="Hauser C."/>
            <person name="Ivens A.C."/>
            <person name="Kummerfeld S.K."/>
            <person name="Pereira-Leal J.B."/>
            <person name="Nilsson D."/>
            <person name="Peterson J."/>
            <person name="Salzberg S.L."/>
            <person name="Shallom J."/>
            <person name="Silva J.C."/>
            <person name="Sundaram J."/>
            <person name="Westenberger S."/>
            <person name="White O."/>
            <person name="Melville S.E."/>
            <person name="Donelson J.E."/>
            <person name="Andersson B."/>
            <person name="Stuart K.D."/>
            <person name="Hall N."/>
        </authorList>
    </citation>
    <scope>NUCLEOTIDE SEQUENCE [LARGE SCALE GENOMIC DNA]</scope>
    <source>
        <strain evidence="1 2">927/4 GUTat10.1</strain>
    </source>
</reference>
<sequence length="94" mass="10310">MLQAISPLACFCVPLLSVLRPLQNRDRSALPRRNAEAGYSRRKTGVTRRSGVFCLDDASVDIGCLNNWCSNHVPFATSLLPSFGISSLQEKEVS</sequence>